<feature type="domain" description="Filamentous haemagglutinin FhaB/tRNA nuclease CdiA-like TPS" evidence="4">
    <location>
        <begin position="26"/>
        <end position="137"/>
    </location>
</feature>
<name>A0A6L6PZY5_9BURK</name>
<comment type="caution">
    <text evidence="5">The sequence shown here is derived from an EMBL/GenBank/DDBJ whole genome shotgun (WGS) entry which is preliminary data.</text>
</comment>
<dbReference type="InterPro" id="IPR011050">
    <property type="entry name" value="Pectin_lyase_fold/virulence"/>
</dbReference>
<feature type="signal peptide" evidence="3">
    <location>
        <begin position="1"/>
        <end position="28"/>
    </location>
</feature>
<feature type="region of interest" description="Disordered" evidence="2">
    <location>
        <begin position="3198"/>
        <end position="3273"/>
    </location>
</feature>
<accession>A0A6L6PZY5</accession>
<dbReference type="RefSeq" id="WP_155439183.1">
    <property type="nucleotide sequence ID" value="NZ_WNLA01000006.1"/>
</dbReference>
<dbReference type="EMBL" id="WNLA01000006">
    <property type="protein sequence ID" value="MTW02796.1"/>
    <property type="molecule type" value="Genomic_DNA"/>
</dbReference>
<dbReference type="Proteomes" id="UP000484015">
    <property type="component" value="Unassembled WGS sequence"/>
</dbReference>
<gene>
    <name evidence="5" type="ORF">GM668_11960</name>
</gene>
<evidence type="ECO:0000256" key="1">
    <source>
        <dbReference type="SAM" id="Coils"/>
    </source>
</evidence>
<keyword evidence="6" id="KW-1185">Reference proteome</keyword>
<keyword evidence="3" id="KW-0732">Signal</keyword>
<evidence type="ECO:0000313" key="6">
    <source>
        <dbReference type="Proteomes" id="UP000484015"/>
    </source>
</evidence>
<dbReference type="OrthoDB" id="218680at2"/>
<evidence type="ECO:0000256" key="2">
    <source>
        <dbReference type="SAM" id="MobiDB-lite"/>
    </source>
</evidence>
<dbReference type="PANTHER" id="PTHR12338:SF5">
    <property type="entry name" value="ANTIGEN 43-RELATED"/>
    <property type="match status" value="1"/>
</dbReference>
<feature type="chain" id="PRO_5027034448" evidence="3">
    <location>
        <begin position="29"/>
        <end position="3273"/>
    </location>
</feature>
<dbReference type="Pfam" id="PF18657">
    <property type="entry name" value="YDG"/>
    <property type="match status" value="12"/>
</dbReference>
<dbReference type="Pfam" id="PF05860">
    <property type="entry name" value="TPS"/>
    <property type="match status" value="1"/>
</dbReference>
<dbReference type="SMART" id="SM00912">
    <property type="entry name" value="Haemagg_act"/>
    <property type="match status" value="1"/>
</dbReference>
<feature type="compositionally biased region" description="Low complexity" evidence="2">
    <location>
        <begin position="3203"/>
        <end position="3238"/>
    </location>
</feature>
<reference evidence="5 6" key="1">
    <citation type="submission" date="2019-11" db="EMBL/GenBank/DDBJ databases">
        <title>Type strains purchased from KCTC, JCM and DSMZ.</title>
        <authorList>
            <person name="Lu H."/>
        </authorList>
    </citation>
    <scope>NUCLEOTIDE SEQUENCE [LARGE SCALE GENOMIC DNA]</scope>
    <source>
        <strain evidence="5 6">KCTC 42409</strain>
    </source>
</reference>
<protein>
    <submittedName>
        <fullName evidence="5">Filamentous hemagglutinin N-terminal domain-containing protein</fullName>
    </submittedName>
</protein>
<dbReference type="InterPro" id="IPR008638">
    <property type="entry name" value="FhaB/CdiA-like_TPS"/>
</dbReference>
<feature type="compositionally biased region" description="Basic and acidic residues" evidence="2">
    <location>
        <begin position="3239"/>
        <end position="3273"/>
    </location>
</feature>
<feature type="region of interest" description="Disordered" evidence="2">
    <location>
        <begin position="3147"/>
        <end position="3173"/>
    </location>
</feature>
<evidence type="ECO:0000313" key="5">
    <source>
        <dbReference type="EMBL" id="MTW02796.1"/>
    </source>
</evidence>
<sequence>MNSPGRPLYLKRKALAVMVAACYGAAYANPLAPQIIAGQAAFQQNGKVFSITNTPNAIINWQSFSIAPDEVTRFIQQNADSRVLNRITGQDPSRILGALQSNGHVYLINPNGIVFGKDARVDVQGLVASSLALSDSDFLAGRNRFSGTGAGKVSNEGAIVTPGGGKVYLVGASVENAGVITSKQGDVVLAAGHTVQLVDSSDPSVHVVVSAPDDQALNLGQVLASGGRVGIYGALVNQRGKVNADSAVRGENGKIVLKASGTTLLEKGSVTSAVNSAGQGGDIRLLGERVGLTDDALLDASGAKGGGQILIGGNYQGKDASVPNAQQTYIGEGAVVRADAKVEGDGGRIIAWSDKATRVYGSLSAQGGARWGDGGLIETSGGYLDMQGKANASAPAGKGGKLLLDPTDITIATGVTTSGVTAATPFAQATNVSTSTIIPTLITTALNLGTSVEVTTANSASTSSSGSLTVSSAVQWSGASTLTLTATAGAMNINANIEGTNASAALVMTATGDITQNSSTAIKVPTVTATSSAGSISLLGSQNEISTLSLQAYKSISAFTSNSATSVSKAKSTTASLSDTGDVSLQSDGVLTIAGEVSTTRGDVTIEGSQGIVVSSAGSVSSGGNNISFTQDSGYSVAINSGATVSSSGGNICISTDTLTAAGIVNAGSGDLNIMTLTSGRPLEIGATSATATSLSLTSSMLPNLRTTGTLAATTSGSGGTVTVSGTVDYTTGNSKPSTVTLTADDDITLNGTLKVTGDINLTTTTYGAKRVTFGSASSTTASGSLTTRSGQLSLNGPVSASTFEVRTENDMIVGSGTENSSTMVIPVSSVTGKVTASTLSFVVNNDSDVGDITLNSALNWTGNLTLSAPTSLTVTGNLAVTGALTLDDGAWVQNSASLPTLSAGDFVINNATFLRVLGGDGTSTSTPYLLTDVYGLQGMATLLSSTLHYKLANNIDASGTSSWANGFQPIGNSDYPYQGDFNGNSKSIIGLYINRPSYYSAGLFGELNGSANVHDLTLAGTVIGGAYVGGLAGYVGSGVTISNVTSSINVSSDYSGDVYAGGLAGYNWGTIESSSSSGSVTAVGTGTVYAGGLMGYNTNSINNVHASGTVSATGAYAYAGGLTGLNYEDITGTSYATGAVSADGSSTGAAGGLIGINVVNVSGVYATGNVTGYNNAAAGGLIGYNSATVSDVYATGAVTGLSNVGGLVGENNGDITLSYATGAATGTKSHVGGLVGNNNSSNTLQYVYATGNVSAGAYGGGLAGLNEGDIYDAYATGNVTATSTGSVTHQYFGGFAGYNSGYISRAYSTGTMSTSGSGPFSGVTAFSTNNTIGCDCSNAAPHTYYNSANTSASNVNSTGLTTAQMLQSSNFTGFDFTGTFSQAPTPAVWRNYDGYTTPMLKSMLTALTINTTGSYSHVYDGTTPSFTGTPTYTGFTGSDTSSSLSGSLVWGTAKNVGTGYTTLSGLYSTKYDISYTGSATLAITARTVTPTASKVYDGTTSLTSANITFSNMVSGDSLSLIATMSYANKNVGTGKTINLSEANLSGASAGNYTLSTSGATGTITAKSLTVSGMTGVNRTYTAGTSASVSGGTLSGMISGDTVTLGTTTASFADKNVGTSKAITVSSVGLSGTDAGNYTVTAPTGLTANITAATLTVTGLSGVSRTYDAGTTATTTGGTLSGKLGSDDVSVGTVAASYADKNVGASKSVTVSSVTLSGTDAGNYTVTLPTGVTGTITAAPLTVSGMTAVSRTYDRTTTATTTGGTLSGILGDDSVTLGTTTASFASKTVGASKPVTVSSVGLSGTDAGNYSVTVPTGLTADITAATLTVSGMTGVNRTYNAGTSASVSGGTLSGIISGDTVTLGTTTASFADKNVGASKAITVSSVGLSGTDAGNYSVTAPTGLTANITAAALTVSGMSAVSRTYDATTTATTSGGALSGILGSDDVSMSTVTAAFANKNAGTGKAVTVSSIALSGTDAGNYSVTAPTGLTANITAAPLTVSGMSGVSRTYTSGTSATTTGGTLSGILGSDTVTMGTVTASFADKNVGTGKAITVSSVGLSGTDAGNYSVTAPTGLTGDITAAQLTVSGMTGVSRTYDATTTATTSGGTLSGVFSGDSVAKSTVTASFADKNIGTGKAITVSSIALSGTDAGNYTVTVPTGLTANVTAAPLTVTGMSGVSRTYDATTTATTTGGALSGVLGSDSVTLGTATASFASKTVGTSKAITVSSIGLSGTDSGNYTLTMPAGLTADIKAAELTVTGMAGVSRVYDATATATTAGGTLSGIFSGDTVAKGAVTAAFADKNVGTSKAITVSNIALTGADAGNYTVAVPTGLTADVTAAPLTITGITGVSRVYDATTTATTSGGTLNGLLGSDAVTIGAVTAAFADKNTGTGKTVTVSNVALSGTDAANYTVTMPASITANITAAPLTVSGMTVPDRTYNANAIATTSGGTLAGVLSGDTVAVGTVTAAYADAIPGAGKAVTISNLALTGTDAANYSVTIPTGLTGNITQAPTATYIGPGTGNWATPSFWLNGIVPVNNYVLAATLNGSSGAVAFTSGTVTLQSLTAANGQSLNITGGTLTLGAAATDLSHVAGSVTVGSTGTLSVVGKLTAGVYTQSGGTVNGSGILAAQQFAMSGGAIGSLAGLDVASSYSHTGGTISIPGAVQITQAAGNLALRAMTATAGMNLTATAGAITQTGALDTASLSTTSATGVTLTNNSNHILAYTGVNGTGGIQLVNKLTGADQLSLGAVTTTGGSLVVDNTGGIVSTGAQSAPAGKVSLTAHSPITLNYSITAQDIDLSASTEIALNSGSSLQAANNVDLAAGTEIALGSGATVQAANSIGLSAGTDIAMSSGSSLQATKNIGMTAGSDITLAGSLQSTSGSITATATAGGITALPGTSISATTPVSLTAATGTVSSSAITFAGGATPVINDPATVAAAEAAAAKAAADAAAKKAAEEAAAKAAADAAAKKAAEEAAAKAAAEAAVKKAAEEAAAKAAAEAAAKKAAEEAAAKAAAEAAAKKAAEEAAAKAAAEAAAKKAAEEAAAKAAAEAAAKAAAEAAAKAAEEAAAKAAAEAAARAAEEAAARAAAEAAEAAAKAAAEEAAAKAAAEAAAKKAAEDAAAKAAADAAAKKAAADAAAKAAAEAAAKKAAEEAAAKAAQNTNNEPVGQAISSTVNIINTAASAVNALQDQADAKKLATAATASSPASSASSSTPASSQTSSTASASTAQQSTAEEKPGETKEEKKDGNAKTADVVKKDEPVKKLYCN</sequence>
<dbReference type="InterPro" id="IPR041248">
    <property type="entry name" value="YDG"/>
</dbReference>
<dbReference type="InterPro" id="IPR012334">
    <property type="entry name" value="Pectin_lyas_fold"/>
</dbReference>
<feature type="compositionally biased region" description="Basic and acidic residues" evidence="2">
    <location>
        <begin position="3151"/>
        <end position="3160"/>
    </location>
</feature>
<evidence type="ECO:0000256" key="3">
    <source>
        <dbReference type="SAM" id="SignalP"/>
    </source>
</evidence>
<dbReference type="Gene3D" id="2.160.20.10">
    <property type="entry name" value="Single-stranded right-handed beta-helix, Pectin lyase-like"/>
    <property type="match status" value="1"/>
</dbReference>
<feature type="coiled-coil region" evidence="1">
    <location>
        <begin position="2976"/>
        <end position="3107"/>
    </location>
</feature>
<dbReference type="NCBIfam" id="TIGR01901">
    <property type="entry name" value="adhes_NPXG"/>
    <property type="match status" value="1"/>
</dbReference>
<keyword evidence="1" id="KW-0175">Coiled coil</keyword>
<dbReference type="SUPFAM" id="SSF51126">
    <property type="entry name" value="Pectin lyase-like"/>
    <property type="match status" value="1"/>
</dbReference>
<dbReference type="Gene3D" id="2.160.20.110">
    <property type="match status" value="2"/>
</dbReference>
<dbReference type="InterPro" id="IPR050909">
    <property type="entry name" value="Bact_Autotransporter_VF"/>
</dbReference>
<dbReference type="PANTHER" id="PTHR12338">
    <property type="entry name" value="AUTOTRANSPORTER"/>
    <property type="match status" value="1"/>
</dbReference>
<evidence type="ECO:0000259" key="4">
    <source>
        <dbReference type="SMART" id="SM00912"/>
    </source>
</evidence>
<proteinExistence type="predicted"/>
<organism evidence="5 6">
    <name type="scientific">Pseudoduganella ginsengisoli</name>
    <dbReference type="NCBI Taxonomy" id="1462440"/>
    <lineage>
        <taxon>Bacteria</taxon>
        <taxon>Pseudomonadati</taxon>
        <taxon>Pseudomonadota</taxon>
        <taxon>Betaproteobacteria</taxon>
        <taxon>Burkholderiales</taxon>
        <taxon>Oxalobacteraceae</taxon>
        <taxon>Telluria group</taxon>
        <taxon>Pseudoduganella</taxon>
    </lineage>
</organism>